<dbReference type="NCBIfam" id="TIGR01035">
    <property type="entry name" value="hemA"/>
    <property type="match status" value="1"/>
</dbReference>
<dbReference type="GO" id="GO:0008883">
    <property type="term" value="F:glutamyl-tRNA reductase activity"/>
    <property type="evidence" value="ECO:0007669"/>
    <property type="project" value="UniProtKB-EC"/>
</dbReference>
<comment type="catalytic activity">
    <reaction evidence="7 8 9">
        <text>(S)-4-amino-5-oxopentanoate + tRNA(Glu) + NADP(+) = L-glutamyl-tRNA(Glu) + NADPH + H(+)</text>
        <dbReference type="Rhea" id="RHEA:12344"/>
        <dbReference type="Rhea" id="RHEA-COMP:9663"/>
        <dbReference type="Rhea" id="RHEA-COMP:9680"/>
        <dbReference type="ChEBI" id="CHEBI:15378"/>
        <dbReference type="ChEBI" id="CHEBI:57501"/>
        <dbReference type="ChEBI" id="CHEBI:57783"/>
        <dbReference type="ChEBI" id="CHEBI:58349"/>
        <dbReference type="ChEBI" id="CHEBI:78442"/>
        <dbReference type="ChEBI" id="CHEBI:78520"/>
        <dbReference type="EC" id="1.2.1.70"/>
    </reaction>
</comment>
<dbReference type="NCBIfam" id="NF000744">
    <property type="entry name" value="PRK00045.1-3"/>
    <property type="match status" value="1"/>
</dbReference>
<feature type="domain" description="Glutamyl-tRNA reductase N-terminal" evidence="13">
    <location>
        <begin position="6"/>
        <end position="156"/>
    </location>
</feature>
<dbReference type="Proteomes" id="UP000808914">
    <property type="component" value="Unassembled WGS sequence"/>
</dbReference>
<protein>
    <recommendedName>
        <fullName evidence="3 8">Glutamyl-tRNA reductase</fullName>
        <shortName evidence="8">GluTR</shortName>
        <ecNumber evidence="3 8">1.2.1.70</ecNumber>
    </recommendedName>
</protein>
<dbReference type="InterPro" id="IPR036453">
    <property type="entry name" value="GluRdtase_dimer_dom_sf"/>
</dbReference>
<organism evidence="14 15">
    <name type="scientific">Scopulibacillus daqui</name>
    <dbReference type="NCBI Taxonomy" id="1469162"/>
    <lineage>
        <taxon>Bacteria</taxon>
        <taxon>Bacillati</taxon>
        <taxon>Bacillota</taxon>
        <taxon>Bacilli</taxon>
        <taxon>Bacillales</taxon>
        <taxon>Sporolactobacillaceae</taxon>
        <taxon>Scopulibacillus</taxon>
    </lineage>
</organism>
<evidence type="ECO:0000259" key="11">
    <source>
        <dbReference type="Pfam" id="PF00745"/>
    </source>
</evidence>
<feature type="active site" description="Nucleophile" evidence="8">
    <location>
        <position position="50"/>
    </location>
</feature>
<dbReference type="RefSeq" id="WP_205002694.1">
    <property type="nucleotide sequence ID" value="NZ_JAFBER010000004.1"/>
</dbReference>
<dbReference type="SUPFAM" id="SSF51735">
    <property type="entry name" value="NAD(P)-binding Rossmann-fold domains"/>
    <property type="match status" value="1"/>
</dbReference>
<dbReference type="InterPro" id="IPR015895">
    <property type="entry name" value="4pyrrol_synth_GluRdtase_N"/>
</dbReference>
<dbReference type="InterPro" id="IPR006151">
    <property type="entry name" value="Shikm_DH/Glu-tRNA_Rdtase"/>
</dbReference>
<dbReference type="PANTHER" id="PTHR43013">
    <property type="entry name" value="GLUTAMYL-TRNA REDUCTASE"/>
    <property type="match status" value="1"/>
</dbReference>
<evidence type="ECO:0000256" key="7">
    <source>
        <dbReference type="ARBA" id="ARBA00047464"/>
    </source>
</evidence>
<dbReference type="HAMAP" id="MF_00087">
    <property type="entry name" value="Glu_tRNA_reductase"/>
    <property type="match status" value="1"/>
</dbReference>
<evidence type="ECO:0000256" key="1">
    <source>
        <dbReference type="ARBA" id="ARBA00005059"/>
    </source>
</evidence>
<feature type="region of interest" description="Disordered" evidence="10">
    <location>
        <begin position="425"/>
        <end position="457"/>
    </location>
</feature>
<evidence type="ECO:0000256" key="9">
    <source>
        <dbReference type="RuleBase" id="RU000584"/>
    </source>
</evidence>
<evidence type="ECO:0000256" key="5">
    <source>
        <dbReference type="ARBA" id="ARBA00023002"/>
    </source>
</evidence>
<evidence type="ECO:0000256" key="4">
    <source>
        <dbReference type="ARBA" id="ARBA00022857"/>
    </source>
</evidence>
<evidence type="ECO:0000256" key="3">
    <source>
        <dbReference type="ARBA" id="ARBA00012970"/>
    </source>
</evidence>
<dbReference type="Gene3D" id="3.30.460.30">
    <property type="entry name" value="Glutamyl-tRNA reductase, N-terminal domain"/>
    <property type="match status" value="1"/>
</dbReference>
<dbReference type="SUPFAM" id="SSF69742">
    <property type="entry name" value="Glutamyl tRNA-reductase catalytic, N-terminal domain"/>
    <property type="match status" value="1"/>
</dbReference>
<evidence type="ECO:0000256" key="2">
    <source>
        <dbReference type="ARBA" id="ARBA00005916"/>
    </source>
</evidence>
<dbReference type="PANTHER" id="PTHR43013:SF1">
    <property type="entry name" value="GLUTAMYL-TRNA REDUCTASE"/>
    <property type="match status" value="1"/>
</dbReference>
<dbReference type="CDD" id="cd05213">
    <property type="entry name" value="NAD_bind_Glutamyl_tRNA_reduct"/>
    <property type="match status" value="1"/>
</dbReference>
<keyword evidence="5 8" id="KW-0560">Oxidoreductase</keyword>
<feature type="binding site" evidence="8">
    <location>
        <position position="120"/>
    </location>
    <ligand>
        <name>substrate</name>
    </ligand>
</feature>
<reference evidence="14 15" key="1">
    <citation type="submission" date="2021-01" db="EMBL/GenBank/DDBJ databases">
        <title>Genomic Encyclopedia of Type Strains, Phase IV (KMG-IV): sequencing the most valuable type-strain genomes for metagenomic binning, comparative biology and taxonomic classification.</title>
        <authorList>
            <person name="Goeker M."/>
        </authorList>
    </citation>
    <scope>NUCLEOTIDE SEQUENCE [LARGE SCALE GENOMIC DNA]</scope>
    <source>
        <strain evidence="14 15">DSM 28236</strain>
    </source>
</reference>
<evidence type="ECO:0000256" key="8">
    <source>
        <dbReference type="HAMAP-Rule" id="MF_00087"/>
    </source>
</evidence>
<dbReference type="InterPro" id="IPR036343">
    <property type="entry name" value="GluRdtase_N_sf"/>
</dbReference>
<comment type="caution">
    <text evidence="14">The sequence shown here is derived from an EMBL/GenBank/DDBJ whole genome shotgun (WGS) entry which is preliminary data.</text>
</comment>
<dbReference type="InterPro" id="IPR015896">
    <property type="entry name" value="4pyrrol_synth_GluRdtase_dimer"/>
</dbReference>
<comment type="similarity">
    <text evidence="2 8 9">Belongs to the glutamyl-tRNA reductase family.</text>
</comment>
<feature type="site" description="Important for activity" evidence="8">
    <location>
        <position position="99"/>
    </location>
</feature>
<feature type="binding site" evidence="8">
    <location>
        <begin position="114"/>
        <end position="116"/>
    </location>
    <ligand>
        <name>substrate</name>
    </ligand>
</feature>
<comment type="subunit">
    <text evidence="8">Homodimer.</text>
</comment>
<dbReference type="SUPFAM" id="SSF69075">
    <property type="entry name" value="Glutamyl tRNA-reductase dimerization domain"/>
    <property type="match status" value="1"/>
</dbReference>
<feature type="domain" description="Tetrapyrrole biosynthesis glutamyl-tRNA reductase dimerisation" evidence="11">
    <location>
        <begin position="320"/>
        <end position="418"/>
    </location>
</feature>
<feature type="binding site" evidence="8">
    <location>
        <begin position="49"/>
        <end position="52"/>
    </location>
    <ligand>
        <name>substrate</name>
    </ligand>
</feature>
<dbReference type="EMBL" id="JAFBER010000004">
    <property type="protein sequence ID" value="MBM7644736.1"/>
    <property type="molecule type" value="Genomic_DNA"/>
</dbReference>
<feature type="compositionally biased region" description="Basic and acidic residues" evidence="10">
    <location>
        <begin position="425"/>
        <end position="434"/>
    </location>
</feature>
<keyword evidence="15" id="KW-1185">Reference proteome</keyword>
<dbReference type="InterPro" id="IPR036291">
    <property type="entry name" value="NAD(P)-bd_dom_sf"/>
</dbReference>
<accession>A0ABS2PY01</accession>
<dbReference type="Pfam" id="PF00745">
    <property type="entry name" value="GlutR_dimer"/>
    <property type="match status" value="1"/>
</dbReference>
<feature type="binding site" evidence="8">
    <location>
        <begin position="189"/>
        <end position="194"/>
    </location>
    <ligand>
        <name>NADP(+)</name>
        <dbReference type="ChEBI" id="CHEBI:58349"/>
    </ligand>
</feature>
<dbReference type="PIRSF" id="PIRSF000445">
    <property type="entry name" value="4pyrrol_synth_GluRdtase"/>
    <property type="match status" value="1"/>
</dbReference>
<comment type="miscellaneous">
    <text evidence="8">During catalysis, the active site Cys acts as a nucleophile attacking the alpha-carbonyl group of tRNA-bound glutamate with the formation of a thioester intermediate between enzyme and glutamate, and the concomitant release of tRNA(Glu). The thioester intermediate is finally reduced by direct hydride transfer from NADPH, to form the product GSA.</text>
</comment>
<dbReference type="InterPro" id="IPR018214">
    <property type="entry name" value="GluRdtase_CS"/>
</dbReference>
<comment type="function">
    <text evidence="8">Catalyzes the NADPH-dependent reduction of glutamyl-tRNA(Glu) to glutamate 1-semialdehyde (GSA).</text>
</comment>
<comment type="domain">
    <text evidence="8">Possesses an unusual extended V-shaped dimeric structure with each monomer consisting of three distinct domains arranged along a curved 'spinal' alpha-helix. The N-terminal catalytic domain specifically recognizes the glutamate moiety of the substrate. The second domain is the NADPH-binding domain, and the third C-terminal domain is responsible for dimerization.</text>
</comment>
<evidence type="ECO:0000313" key="15">
    <source>
        <dbReference type="Proteomes" id="UP000808914"/>
    </source>
</evidence>
<sequence>MHVIAVGLNHQTAPVDIREKVAFEASTLHEALIKLRQTKSIFEDVIVSTCNRTEVYVVSDQLHTGRYYTKMFLSEWFGIDKEQLTSFLFIKEDEAAIEHLFRVTCGLDSMILGETQILGQIREAFLLAQKYETTGTIFNELFKEAIYLAKRAHSETSINDNPVSVSYAAVELAKQIFGGLADKHILIVGAGKMSELTAKHLNGQGVSKITVMNRTYAKAKELAERFSGQASDMSKMSQALLEADILVSSTGARDYILSKDFAKAAVKKRKGRPLFIVDIAVPRDIDPEINDIEGVFLYDIDDLEGIVQANLEERKESAAQIELFIEEQLVRFKEWLQTLGVVPVISALRNKALNIQAETMKSIERKLPDLTDRELKVIRKHTKSIVNQLLRDPIQKAKELAGEPNAEKSLQTFIDIFAIEENVKQEKQKSENVKSPETWENVPQKGFPAAGHVSLRS</sequence>
<proteinExistence type="inferred from homology"/>
<feature type="binding site" evidence="8">
    <location>
        <position position="109"/>
    </location>
    <ligand>
        <name>substrate</name>
    </ligand>
</feature>
<evidence type="ECO:0000259" key="12">
    <source>
        <dbReference type="Pfam" id="PF01488"/>
    </source>
</evidence>
<evidence type="ECO:0000256" key="10">
    <source>
        <dbReference type="SAM" id="MobiDB-lite"/>
    </source>
</evidence>
<name>A0ABS2PY01_9BACL</name>
<evidence type="ECO:0000259" key="13">
    <source>
        <dbReference type="Pfam" id="PF05201"/>
    </source>
</evidence>
<dbReference type="Pfam" id="PF01488">
    <property type="entry name" value="Shikimate_DH"/>
    <property type="match status" value="1"/>
</dbReference>
<evidence type="ECO:0000313" key="14">
    <source>
        <dbReference type="EMBL" id="MBM7644736.1"/>
    </source>
</evidence>
<dbReference type="Gene3D" id="3.40.50.720">
    <property type="entry name" value="NAD(P)-binding Rossmann-like Domain"/>
    <property type="match status" value="1"/>
</dbReference>
<dbReference type="EC" id="1.2.1.70" evidence="3 8"/>
<gene>
    <name evidence="8" type="primary">hemA</name>
    <name evidence="14" type="ORF">JOD45_000943</name>
</gene>
<keyword evidence="6 8" id="KW-0627">Porphyrin biosynthesis</keyword>
<dbReference type="Pfam" id="PF05201">
    <property type="entry name" value="GlutR_N"/>
    <property type="match status" value="1"/>
</dbReference>
<dbReference type="PROSITE" id="PS00747">
    <property type="entry name" value="GLUTR"/>
    <property type="match status" value="1"/>
</dbReference>
<feature type="domain" description="Quinate/shikimate 5-dehydrogenase/glutamyl-tRNA reductase" evidence="12">
    <location>
        <begin position="171"/>
        <end position="306"/>
    </location>
</feature>
<keyword evidence="4 8" id="KW-0521">NADP</keyword>
<dbReference type="InterPro" id="IPR000343">
    <property type="entry name" value="4pyrrol_synth_GluRdtase"/>
</dbReference>
<evidence type="ECO:0000256" key="6">
    <source>
        <dbReference type="ARBA" id="ARBA00023244"/>
    </source>
</evidence>
<comment type="pathway">
    <text evidence="1 8 9">Porphyrin-containing compound metabolism; protoporphyrin-IX biosynthesis; 5-aminolevulinate from L-glutamyl-tRNA(Glu): step 1/2.</text>
</comment>